<comment type="caution">
    <text evidence="1">The sequence shown here is derived from an EMBL/GenBank/DDBJ whole genome shotgun (WGS) entry which is preliminary data.</text>
</comment>
<name>A0ACB9F5P1_CICIN</name>
<sequence>MEEENRVSSFRSIGRSLSRAAESLRMEDVFSIGDRGSHQGRSSHHSVEDEEALRWAALEKLPTYSRIRTTIFKSYVPADLQNQKPADKLLLDVRELDPNARQDFIDKTFKIVEEDNERVGISLPTVEVRFQNLTIEADCYVGDRALPSLPNATRNIVEAILGNIGINFSKKTKLTILKDASGIIKPSRYVYRSVFGQRIPTLGQQ</sequence>
<reference evidence="1 2" key="2">
    <citation type="journal article" date="2022" name="Mol. Ecol. Resour.">
        <title>The genomes of chicory, endive, great burdock and yacon provide insights into Asteraceae paleo-polyploidization history and plant inulin production.</title>
        <authorList>
            <person name="Fan W."/>
            <person name="Wang S."/>
            <person name="Wang H."/>
            <person name="Wang A."/>
            <person name="Jiang F."/>
            <person name="Liu H."/>
            <person name="Zhao H."/>
            <person name="Xu D."/>
            <person name="Zhang Y."/>
        </authorList>
    </citation>
    <scope>NUCLEOTIDE SEQUENCE [LARGE SCALE GENOMIC DNA]</scope>
    <source>
        <strain evidence="2">cv. Punajuju</strain>
        <tissue evidence="1">Leaves</tissue>
    </source>
</reference>
<accession>A0ACB9F5P1</accession>
<protein>
    <submittedName>
        <fullName evidence="1">Uncharacterized protein</fullName>
    </submittedName>
</protein>
<keyword evidence="2" id="KW-1185">Reference proteome</keyword>
<gene>
    <name evidence="1" type="ORF">L2E82_16623</name>
</gene>
<dbReference type="EMBL" id="CM042011">
    <property type="protein sequence ID" value="KAI3766559.1"/>
    <property type="molecule type" value="Genomic_DNA"/>
</dbReference>
<evidence type="ECO:0000313" key="2">
    <source>
        <dbReference type="Proteomes" id="UP001055811"/>
    </source>
</evidence>
<dbReference type="Proteomes" id="UP001055811">
    <property type="component" value="Linkage Group LG03"/>
</dbReference>
<proteinExistence type="predicted"/>
<reference evidence="2" key="1">
    <citation type="journal article" date="2022" name="Mol. Ecol. Resour.">
        <title>The genomes of chicory, endive, great burdock and yacon provide insights into Asteraceae palaeo-polyploidization history and plant inulin production.</title>
        <authorList>
            <person name="Fan W."/>
            <person name="Wang S."/>
            <person name="Wang H."/>
            <person name="Wang A."/>
            <person name="Jiang F."/>
            <person name="Liu H."/>
            <person name="Zhao H."/>
            <person name="Xu D."/>
            <person name="Zhang Y."/>
        </authorList>
    </citation>
    <scope>NUCLEOTIDE SEQUENCE [LARGE SCALE GENOMIC DNA]</scope>
    <source>
        <strain evidence="2">cv. Punajuju</strain>
    </source>
</reference>
<organism evidence="1 2">
    <name type="scientific">Cichorium intybus</name>
    <name type="common">Chicory</name>
    <dbReference type="NCBI Taxonomy" id="13427"/>
    <lineage>
        <taxon>Eukaryota</taxon>
        <taxon>Viridiplantae</taxon>
        <taxon>Streptophyta</taxon>
        <taxon>Embryophyta</taxon>
        <taxon>Tracheophyta</taxon>
        <taxon>Spermatophyta</taxon>
        <taxon>Magnoliopsida</taxon>
        <taxon>eudicotyledons</taxon>
        <taxon>Gunneridae</taxon>
        <taxon>Pentapetalae</taxon>
        <taxon>asterids</taxon>
        <taxon>campanulids</taxon>
        <taxon>Asterales</taxon>
        <taxon>Asteraceae</taxon>
        <taxon>Cichorioideae</taxon>
        <taxon>Cichorieae</taxon>
        <taxon>Cichoriinae</taxon>
        <taxon>Cichorium</taxon>
    </lineage>
</organism>
<evidence type="ECO:0000313" key="1">
    <source>
        <dbReference type="EMBL" id="KAI3766559.1"/>
    </source>
</evidence>